<name>A0A1G8PVY9_9PSED</name>
<dbReference type="RefSeq" id="WP_074757857.1">
    <property type="nucleotide sequence ID" value="NZ_FNCO01000019.1"/>
</dbReference>
<protein>
    <submittedName>
        <fullName evidence="3">Uncharacterized protein</fullName>
    </submittedName>
</protein>
<evidence type="ECO:0000256" key="1">
    <source>
        <dbReference type="SAM" id="Coils"/>
    </source>
</evidence>
<feature type="coiled-coil region" evidence="1">
    <location>
        <begin position="278"/>
        <end position="305"/>
    </location>
</feature>
<organism evidence="3 4">
    <name type="scientific">Pseudomonas abietaniphila</name>
    <dbReference type="NCBI Taxonomy" id="89065"/>
    <lineage>
        <taxon>Bacteria</taxon>
        <taxon>Pseudomonadati</taxon>
        <taxon>Pseudomonadota</taxon>
        <taxon>Gammaproteobacteria</taxon>
        <taxon>Pseudomonadales</taxon>
        <taxon>Pseudomonadaceae</taxon>
        <taxon>Pseudomonas</taxon>
    </lineage>
</organism>
<reference evidence="4" key="1">
    <citation type="submission" date="2016-10" db="EMBL/GenBank/DDBJ databases">
        <authorList>
            <person name="Varghese N."/>
            <person name="Submissions S."/>
        </authorList>
    </citation>
    <scope>NUCLEOTIDE SEQUENCE [LARGE SCALE GENOMIC DNA]</scope>
    <source>
        <strain evidence="4">ATCC 700689</strain>
    </source>
</reference>
<evidence type="ECO:0000313" key="3">
    <source>
        <dbReference type="EMBL" id="SDI96603.1"/>
    </source>
</evidence>
<accession>A0A1G8PVY9</accession>
<dbReference type="Proteomes" id="UP000182894">
    <property type="component" value="Unassembled WGS sequence"/>
</dbReference>
<keyword evidence="4" id="KW-1185">Reference proteome</keyword>
<feature type="region of interest" description="Disordered" evidence="2">
    <location>
        <begin position="50"/>
        <end position="71"/>
    </location>
</feature>
<sequence>MYKTITFTTLELFEKIWETPVLKLAQEIGVSDVGLAKACRKASIPLPSRGYWAKQPSRRPARPKPPTETGSISFQVLDRASLPPRPEVPAKVKSVVTRLEVPQALVDPHPLVAKWLKQAQSAKTHEGHLMTAGKHVLRSHISAVQVDRSALIFDTLIKASEALGQCWTITADNETSIEIDGEKLKLLLKERITRITIPPPSPPPPKRGVPWTPDFLPRVAPQYEWVPTGELSLQLEADTEYGTRKNWADTKTKRLEARLAEVVDGLALIAISIKAMRTKREEETRQSLIREARRLERARHEESQRRLRHMLVKNSKSWQRAQELRAFIQATCEAHAHSPQHVQEQTALWVSWASAQADMLDPLRVNSTSVTSLTVTIDSWFTGYSMIRAEKDWWSE</sequence>
<dbReference type="OrthoDB" id="9777694at2"/>
<dbReference type="AlphaFoldDB" id="A0A1G8PVY9"/>
<dbReference type="STRING" id="89065.SAMN05216605_119129"/>
<gene>
    <name evidence="3" type="ORF">SAMN05216605_119129</name>
</gene>
<evidence type="ECO:0000256" key="2">
    <source>
        <dbReference type="SAM" id="MobiDB-lite"/>
    </source>
</evidence>
<evidence type="ECO:0000313" key="4">
    <source>
        <dbReference type="Proteomes" id="UP000182894"/>
    </source>
</evidence>
<keyword evidence="1" id="KW-0175">Coiled coil</keyword>
<proteinExistence type="predicted"/>
<dbReference type="EMBL" id="FNCO01000019">
    <property type="protein sequence ID" value="SDI96603.1"/>
    <property type="molecule type" value="Genomic_DNA"/>
</dbReference>